<evidence type="ECO:0000256" key="2">
    <source>
        <dbReference type="ARBA" id="ARBA00022670"/>
    </source>
</evidence>
<dbReference type="SUPFAM" id="SSF52743">
    <property type="entry name" value="Subtilisin-like"/>
    <property type="match status" value="1"/>
</dbReference>
<dbReference type="InterPro" id="IPR023827">
    <property type="entry name" value="Peptidase_S8_Asp-AS"/>
</dbReference>
<dbReference type="OrthoDB" id="515213at2759"/>
<feature type="active site" description="Charge relay system" evidence="5">
    <location>
        <position position="142"/>
    </location>
</feature>
<accession>A0A9D4TK40</accession>
<dbReference type="AlphaFoldDB" id="A0A9D4TK40"/>
<feature type="domain" description="Peptidase S8/S53" evidence="7">
    <location>
        <begin position="135"/>
        <end position="382"/>
    </location>
</feature>
<evidence type="ECO:0000313" key="9">
    <source>
        <dbReference type="Proteomes" id="UP001055712"/>
    </source>
</evidence>
<evidence type="ECO:0000256" key="6">
    <source>
        <dbReference type="SAM" id="SignalP"/>
    </source>
</evidence>
<dbReference type="InterPro" id="IPR015500">
    <property type="entry name" value="Peptidase_S8_subtilisin-rel"/>
</dbReference>
<feature type="active site" description="Charge relay system" evidence="5">
    <location>
        <position position="173"/>
    </location>
</feature>
<name>A0A9D4TK40_CHLVU</name>
<dbReference type="GO" id="GO:0004252">
    <property type="term" value="F:serine-type endopeptidase activity"/>
    <property type="evidence" value="ECO:0007669"/>
    <property type="project" value="UniProtKB-UniRule"/>
</dbReference>
<keyword evidence="4 5" id="KW-0720">Serine protease</keyword>
<evidence type="ECO:0000259" key="7">
    <source>
        <dbReference type="Pfam" id="PF00082"/>
    </source>
</evidence>
<keyword evidence="2 5" id="KW-0645">Protease</keyword>
<gene>
    <name evidence="8" type="ORF">D9Q98_010341</name>
</gene>
<dbReference type="PANTHER" id="PTHR43399">
    <property type="entry name" value="SUBTILISIN-RELATED"/>
    <property type="match status" value="1"/>
</dbReference>
<keyword evidence="9" id="KW-1185">Reference proteome</keyword>
<evidence type="ECO:0000313" key="8">
    <source>
        <dbReference type="EMBL" id="KAI3427426.1"/>
    </source>
</evidence>
<dbReference type="PRINTS" id="PR00723">
    <property type="entry name" value="SUBTILISIN"/>
</dbReference>
<keyword evidence="6" id="KW-0732">Signal</keyword>
<dbReference type="Pfam" id="PF00082">
    <property type="entry name" value="Peptidase_S8"/>
    <property type="match status" value="1"/>
</dbReference>
<dbReference type="InterPro" id="IPR036852">
    <property type="entry name" value="Peptidase_S8/S53_dom_sf"/>
</dbReference>
<keyword evidence="3 5" id="KW-0378">Hydrolase</keyword>
<dbReference type="PROSITE" id="PS00136">
    <property type="entry name" value="SUBTILASE_ASP"/>
    <property type="match status" value="1"/>
</dbReference>
<dbReference type="InterPro" id="IPR051048">
    <property type="entry name" value="Peptidase_S8/S53_subtilisin"/>
</dbReference>
<dbReference type="EMBL" id="SIDB01000010">
    <property type="protein sequence ID" value="KAI3427426.1"/>
    <property type="molecule type" value="Genomic_DNA"/>
</dbReference>
<evidence type="ECO:0000256" key="4">
    <source>
        <dbReference type="ARBA" id="ARBA00022825"/>
    </source>
</evidence>
<dbReference type="PANTHER" id="PTHR43399:SF4">
    <property type="entry name" value="CELL WALL-ASSOCIATED PROTEASE"/>
    <property type="match status" value="1"/>
</dbReference>
<dbReference type="Proteomes" id="UP001055712">
    <property type="component" value="Unassembled WGS sequence"/>
</dbReference>
<evidence type="ECO:0000256" key="3">
    <source>
        <dbReference type="ARBA" id="ARBA00022801"/>
    </source>
</evidence>
<evidence type="ECO:0000256" key="1">
    <source>
        <dbReference type="ARBA" id="ARBA00011073"/>
    </source>
</evidence>
<sequence>MLFASCAAWLLLLALAHAPCTLGTPVGPKPPRRPLGLIIKLKDDAVFMSAAGTAEFKPVAPALGLYKVKITDGQTPEAKAAQIRKQTGVEYVVADEWVHLPRVAKAADDQYTIAQWSLPRINAPKAWAYKTDSSSVPVCVVDTGVKFDHPDLAGNLAPMPASWVASNTDDNGHGTHVAGIIGAVGNNRLGVSGVSWKASILVCKALDSYGDGTISDVVECLDWCTSKGARVINTSFEMQTVNLALKNAIGAATAAGIFFAAAAGNTAYQSIGNNNDVSPRYPASFDFPGNVAVANLNINNVIDRTSNFGGTTVHVAAPGTSIVSTSLFPDWNNYSEYYVRKTGTSMAAPCVASAAALAIAMSGGALTNVQVAKLLVQTSTPLPALKGKVVANGVINLEQLVIAAKGYRRAAG</sequence>
<feature type="signal peptide" evidence="6">
    <location>
        <begin position="1"/>
        <end position="23"/>
    </location>
</feature>
<comment type="caution">
    <text evidence="8">The sequence shown here is derived from an EMBL/GenBank/DDBJ whole genome shotgun (WGS) entry which is preliminary data.</text>
</comment>
<protein>
    <recommendedName>
        <fullName evidence="7">Peptidase S8/S53 domain-containing protein</fullName>
    </recommendedName>
</protein>
<reference evidence="8" key="2">
    <citation type="submission" date="2020-11" db="EMBL/GenBank/DDBJ databases">
        <authorList>
            <person name="Cecchin M."/>
            <person name="Marcolungo L."/>
            <person name="Rossato M."/>
            <person name="Girolomoni L."/>
            <person name="Cosentino E."/>
            <person name="Cuine S."/>
            <person name="Li-Beisson Y."/>
            <person name="Delledonne M."/>
            <person name="Ballottari M."/>
        </authorList>
    </citation>
    <scope>NUCLEOTIDE SEQUENCE</scope>
    <source>
        <strain evidence="8">211/11P</strain>
        <tissue evidence="8">Whole cell</tissue>
    </source>
</reference>
<dbReference type="InterPro" id="IPR022398">
    <property type="entry name" value="Peptidase_S8_His-AS"/>
</dbReference>
<reference evidence="8" key="1">
    <citation type="journal article" date="2019" name="Plant J.">
        <title>Chlorella vulgaris genome assembly and annotation reveals the molecular basis for metabolic acclimation to high light conditions.</title>
        <authorList>
            <person name="Cecchin M."/>
            <person name="Marcolungo L."/>
            <person name="Rossato M."/>
            <person name="Girolomoni L."/>
            <person name="Cosentino E."/>
            <person name="Cuine S."/>
            <person name="Li-Beisson Y."/>
            <person name="Delledonne M."/>
            <person name="Ballottari M."/>
        </authorList>
    </citation>
    <scope>NUCLEOTIDE SEQUENCE</scope>
    <source>
        <strain evidence="8">211/11P</strain>
    </source>
</reference>
<comment type="similarity">
    <text evidence="1 5">Belongs to the peptidase S8 family.</text>
</comment>
<dbReference type="GO" id="GO:0006508">
    <property type="term" value="P:proteolysis"/>
    <property type="evidence" value="ECO:0007669"/>
    <property type="project" value="UniProtKB-KW"/>
</dbReference>
<evidence type="ECO:0000256" key="5">
    <source>
        <dbReference type="PROSITE-ProRule" id="PRU01240"/>
    </source>
</evidence>
<feature type="active site" description="Charge relay system" evidence="5">
    <location>
        <position position="345"/>
    </location>
</feature>
<dbReference type="PROSITE" id="PS00137">
    <property type="entry name" value="SUBTILASE_HIS"/>
    <property type="match status" value="1"/>
</dbReference>
<organism evidence="8 9">
    <name type="scientific">Chlorella vulgaris</name>
    <name type="common">Green alga</name>
    <dbReference type="NCBI Taxonomy" id="3077"/>
    <lineage>
        <taxon>Eukaryota</taxon>
        <taxon>Viridiplantae</taxon>
        <taxon>Chlorophyta</taxon>
        <taxon>core chlorophytes</taxon>
        <taxon>Trebouxiophyceae</taxon>
        <taxon>Chlorellales</taxon>
        <taxon>Chlorellaceae</taxon>
        <taxon>Chlorella clade</taxon>
        <taxon>Chlorella</taxon>
    </lineage>
</organism>
<dbReference type="PROSITE" id="PS51892">
    <property type="entry name" value="SUBTILASE"/>
    <property type="match status" value="1"/>
</dbReference>
<dbReference type="Gene3D" id="3.40.50.200">
    <property type="entry name" value="Peptidase S8/S53 domain"/>
    <property type="match status" value="1"/>
</dbReference>
<feature type="chain" id="PRO_5038386876" description="Peptidase S8/S53 domain-containing protein" evidence="6">
    <location>
        <begin position="24"/>
        <end position="412"/>
    </location>
</feature>
<proteinExistence type="inferred from homology"/>
<dbReference type="InterPro" id="IPR000209">
    <property type="entry name" value="Peptidase_S8/S53_dom"/>
</dbReference>